<protein>
    <submittedName>
        <fullName evidence="2">Amidohydrolase</fullName>
    </submittedName>
</protein>
<comment type="caution">
    <text evidence="2">The sequence shown here is derived from an EMBL/GenBank/DDBJ whole genome shotgun (WGS) entry which is preliminary data.</text>
</comment>
<gene>
    <name evidence="2" type="ORF">GCM10022277_10460</name>
</gene>
<name>A0ABP7M9Y8_9GAMM</name>
<dbReference type="InterPro" id="IPR032466">
    <property type="entry name" value="Metal_Hydrolase"/>
</dbReference>
<dbReference type="SUPFAM" id="SSF51556">
    <property type="entry name" value="Metallo-dependent hydrolases"/>
    <property type="match status" value="1"/>
</dbReference>
<dbReference type="PANTHER" id="PTHR22642:SF2">
    <property type="entry name" value="PROTEIN LONG AFTER FAR-RED 3"/>
    <property type="match status" value="1"/>
</dbReference>
<dbReference type="RefSeq" id="WP_344796191.1">
    <property type="nucleotide sequence ID" value="NZ_BAABBN010000004.1"/>
</dbReference>
<dbReference type="CDD" id="cd01300">
    <property type="entry name" value="YtcJ_like"/>
    <property type="match status" value="1"/>
</dbReference>
<dbReference type="InterPro" id="IPR011059">
    <property type="entry name" value="Metal-dep_hydrolase_composite"/>
</dbReference>
<dbReference type="SUPFAM" id="SSF51338">
    <property type="entry name" value="Composite domain of metallo-dependent hydrolases"/>
    <property type="match status" value="1"/>
</dbReference>
<dbReference type="PANTHER" id="PTHR22642">
    <property type="entry name" value="IMIDAZOLONEPROPIONASE"/>
    <property type="match status" value="1"/>
</dbReference>
<proteinExistence type="predicted"/>
<dbReference type="Proteomes" id="UP001501565">
    <property type="component" value="Unassembled WGS sequence"/>
</dbReference>
<evidence type="ECO:0000313" key="3">
    <source>
        <dbReference type="Proteomes" id="UP001501565"/>
    </source>
</evidence>
<evidence type="ECO:0000259" key="1">
    <source>
        <dbReference type="Pfam" id="PF07969"/>
    </source>
</evidence>
<dbReference type="EMBL" id="BAABBN010000004">
    <property type="protein sequence ID" value="GAA3917379.1"/>
    <property type="molecule type" value="Genomic_DNA"/>
</dbReference>
<dbReference type="InterPro" id="IPR013108">
    <property type="entry name" value="Amidohydro_3"/>
</dbReference>
<organism evidence="2 3">
    <name type="scientific">Litoribacillus peritrichatus</name>
    <dbReference type="NCBI Taxonomy" id="718191"/>
    <lineage>
        <taxon>Bacteria</taxon>
        <taxon>Pseudomonadati</taxon>
        <taxon>Pseudomonadota</taxon>
        <taxon>Gammaproteobacteria</taxon>
        <taxon>Oceanospirillales</taxon>
        <taxon>Oceanospirillaceae</taxon>
        <taxon>Litoribacillus</taxon>
    </lineage>
</organism>
<dbReference type="Gene3D" id="3.20.20.140">
    <property type="entry name" value="Metal-dependent hydrolases"/>
    <property type="match status" value="1"/>
</dbReference>
<accession>A0ABP7M9Y8</accession>
<dbReference type="InterPro" id="IPR033932">
    <property type="entry name" value="YtcJ-like"/>
</dbReference>
<sequence>MRTNDRMVNNKTTNGVAKSKLSLSAVAMAFALVGVSGCQQTDANEAGSFTPSASSSQYTLYTNGNIYTVNPKQPWAEALVIKDGIIEYVGDTDSAHSYVANIDKVNIKKVINLKGKMVMLGFHDVHIHPLESGSDNTHFTLDTEETNAEKYISVIKNAARRNPNSEWLIGYGHDINTLLEAKRNPLAILDDAVSDRPVIIMEQTSHSMWVNSKALELAGMNVNTPNPVGGVIMKDEDNQLMGILIDNAGNIAMELAMTPTPAKNEKDYYGLTDFVLPELAKHGITSIADARTYWKRGEHKTWQRLAQEDKLTARVVLGLWAYPEETDVDQLATLKSLYQNDPESLLRINQIKLYSDGILINTTASMHDPYEFDMLGVPEESHGNRGINYFTQNRLSRYIAELDAVGFDFHIHAIGERGIHEALNAVEESAGGQSRHRLTHVEVVDPADYKRFAELNVTADCQVAGDFTDPSHWGEVAEYIGKEKAHDLVPIKSLQQAGARVTLSSDWSVSPYNPFIGLQNAVTRAPQELTLEQAIASYTINGAYVMRQENRVGTLEEGKEADLVVLDQNLFEIDPYEISQTQILQTLLAGEEVYRAKGFR</sequence>
<reference evidence="3" key="1">
    <citation type="journal article" date="2019" name="Int. J. Syst. Evol. Microbiol.">
        <title>The Global Catalogue of Microorganisms (GCM) 10K type strain sequencing project: providing services to taxonomists for standard genome sequencing and annotation.</title>
        <authorList>
            <consortium name="The Broad Institute Genomics Platform"/>
            <consortium name="The Broad Institute Genome Sequencing Center for Infectious Disease"/>
            <person name="Wu L."/>
            <person name="Ma J."/>
        </authorList>
    </citation>
    <scope>NUCLEOTIDE SEQUENCE [LARGE SCALE GENOMIC DNA]</scope>
    <source>
        <strain evidence="3">JCM 17551</strain>
    </source>
</reference>
<dbReference type="Pfam" id="PF07969">
    <property type="entry name" value="Amidohydro_3"/>
    <property type="match status" value="1"/>
</dbReference>
<evidence type="ECO:0000313" key="2">
    <source>
        <dbReference type="EMBL" id="GAA3917379.1"/>
    </source>
</evidence>
<keyword evidence="3" id="KW-1185">Reference proteome</keyword>
<dbReference type="Gene3D" id="3.10.310.70">
    <property type="match status" value="1"/>
</dbReference>
<dbReference type="Gene3D" id="2.30.40.10">
    <property type="entry name" value="Urease, subunit C, domain 1"/>
    <property type="match status" value="1"/>
</dbReference>
<feature type="domain" description="Amidohydrolase 3" evidence="1">
    <location>
        <begin position="109"/>
        <end position="594"/>
    </location>
</feature>